<keyword evidence="2" id="KW-0812">Transmembrane</keyword>
<keyword evidence="4" id="KW-1185">Reference proteome</keyword>
<proteinExistence type="predicted"/>
<feature type="compositionally biased region" description="Low complexity" evidence="1">
    <location>
        <begin position="127"/>
        <end position="151"/>
    </location>
</feature>
<feature type="transmembrane region" description="Helical" evidence="2">
    <location>
        <begin position="347"/>
        <end position="366"/>
    </location>
</feature>
<evidence type="ECO:0000256" key="1">
    <source>
        <dbReference type="SAM" id="MobiDB-lite"/>
    </source>
</evidence>
<organism evidence="3 4">
    <name type="scientific">Hyaloscypha hepaticicola</name>
    <dbReference type="NCBI Taxonomy" id="2082293"/>
    <lineage>
        <taxon>Eukaryota</taxon>
        <taxon>Fungi</taxon>
        <taxon>Dikarya</taxon>
        <taxon>Ascomycota</taxon>
        <taxon>Pezizomycotina</taxon>
        <taxon>Leotiomycetes</taxon>
        <taxon>Helotiales</taxon>
        <taxon>Hyaloscyphaceae</taxon>
        <taxon>Hyaloscypha</taxon>
    </lineage>
</organism>
<dbReference type="EMBL" id="KZ613502">
    <property type="protein sequence ID" value="PMD16960.1"/>
    <property type="molecule type" value="Genomic_DNA"/>
</dbReference>
<accession>A0A2J6PSE7</accession>
<name>A0A2J6PSE7_9HELO</name>
<evidence type="ECO:0000313" key="3">
    <source>
        <dbReference type="EMBL" id="PMD16960.1"/>
    </source>
</evidence>
<keyword evidence="2" id="KW-1133">Transmembrane helix</keyword>
<dbReference type="Proteomes" id="UP000235672">
    <property type="component" value="Unassembled WGS sequence"/>
</dbReference>
<evidence type="ECO:0000256" key="2">
    <source>
        <dbReference type="SAM" id="Phobius"/>
    </source>
</evidence>
<gene>
    <name evidence="3" type="ORF">NA56DRAFT_662575</name>
</gene>
<protein>
    <submittedName>
        <fullName evidence="3">Uncharacterized protein</fullName>
    </submittedName>
</protein>
<feature type="region of interest" description="Disordered" evidence="1">
    <location>
        <begin position="121"/>
        <end position="165"/>
    </location>
</feature>
<dbReference type="AlphaFoldDB" id="A0A2J6PSE7"/>
<keyword evidence="2" id="KW-0472">Membrane</keyword>
<reference evidence="3 4" key="1">
    <citation type="submission" date="2016-05" db="EMBL/GenBank/DDBJ databases">
        <title>A degradative enzymes factory behind the ericoid mycorrhizal symbiosis.</title>
        <authorList>
            <consortium name="DOE Joint Genome Institute"/>
            <person name="Martino E."/>
            <person name="Morin E."/>
            <person name="Grelet G."/>
            <person name="Kuo A."/>
            <person name="Kohler A."/>
            <person name="Daghino S."/>
            <person name="Barry K."/>
            <person name="Choi C."/>
            <person name="Cichocki N."/>
            <person name="Clum A."/>
            <person name="Copeland A."/>
            <person name="Hainaut M."/>
            <person name="Haridas S."/>
            <person name="Labutti K."/>
            <person name="Lindquist E."/>
            <person name="Lipzen A."/>
            <person name="Khouja H.-R."/>
            <person name="Murat C."/>
            <person name="Ohm R."/>
            <person name="Olson A."/>
            <person name="Spatafora J."/>
            <person name="Veneault-Fourrey C."/>
            <person name="Henrissat B."/>
            <person name="Grigoriev I."/>
            <person name="Martin F."/>
            <person name="Perotto S."/>
        </authorList>
    </citation>
    <scope>NUCLEOTIDE SEQUENCE [LARGE SCALE GENOMIC DNA]</scope>
    <source>
        <strain evidence="3 4">UAMH 7357</strain>
    </source>
</reference>
<evidence type="ECO:0000313" key="4">
    <source>
        <dbReference type="Proteomes" id="UP000235672"/>
    </source>
</evidence>
<sequence>MQLIFDARPLLNVAIFLFILLCFSIAHHTERLCKFFLGMYLTKRTGSYPSDQSNDQSQATPRRLSWRMDEEMGFRGRPLSHTQQASTPFSQDFADENARYRYLPSSHEAVTAYGTENNSLSAPQVLPSDMPSMSPSSVSPYSILSSSTSSSRHSDGPSLSDFVTTPSRATSPALTPYSALPHFSQQSFTRLSYYTSTDGAVTYAAPLSNPPRPSWTSIGHLLVQILLEASFGIMDTYAAARAGLWTRRLTPEKVGLRIFNLDTQIGFVRMQEQANSTGMELHVVLCVLTLMQHTRPKRAGGFTLGWFTRNGKSGYQQNASWGASAVLLKAKANGLHTFGRITMIAKTGFRVTITTGMFFVACFVAATTLQSSRLLCLQKSRDFPPTIYGLHFMTLLLYDFMCTTHSLH</sequence>